<accession>A0A410M852</accession>
<dbReference type="RefSeq" id="WP_128522510.1">
    <property type="nucleotide sequence ID" value="NZ_CP026118.1"/>
</dbReference>
<dbReference type="AlphaFoldDB" id="A0A410M852"/>
<keyword evidence="3" id="KW-0482">Metalloprotease</keyword>
<dbReference type="GO" id="GO:0008237">
    <property type="term" value="F:metallopeptidase activity"/>
    <property type="evidence" value="ECO:0007669"/>
    <property type="project" value="UniProtKB-KW"/>
</dbReference>
<name>A0A410M852_9BACI</name>
<dbReference type="GO" id="GO:0080120">
    <property type="term" value="P:CAAX-box protein maturation"/>
    <property type="evidence" value="ECO:0007669"/>
    <property type="project" value="UniProtKB-ARBA"/>
</dbReference>
<proteinExistence type="predicted"/>
<evidence type="ECO:0000313" key="3">
    <source>
        <dbReference type="EMBL" id="QAS50746.1"/>
    </source>
</evidence>
<evidence type="ECO:0000259" key="2">
    <source>
        <dbReference type="Pfam" id="PF02517"/>
    </source>
</evidence>
<dbReference type="KEGG" id="hli:HLI_00300"/>
<dbReference type="OrthoDB" id="1523022at2"/>
<dbReference type="GO" id="GO:0006508">
    <property type="term" value="P:proteolysis"/>
    <property type="evidence" value="ECO:0007669"/>
    <property type="project" value="UniProtKB-KW"/>
</dbReference>
<organism evidence="3 4">
    <name type="scientific">Halobacillus litoralis</name>
    <dbReference type="NCBI Taxonomy" id="45668"/>
    <lineage>
        <taxon>Bacteria</taxon>
        <taxon>Bacillati</taxon>
        <taxon>Bacillota</taxon>
        <taxon>Bacilli</taxon>
        <taxon>Bacillales</taxon>
        <taxon>Bacillaceae</taxon>
        <taxon>Halobacillus</taxon>
    </lineage>
</organism>
<dbReference type="InterPro" id="IPR003675">
    <property type="entry name" value="Rce1/LyrA-like_dom"/>
</dbReference>
<keyword evidence="1" id="KW-0812">Transmembrane</keyword>
<sequence>MKRKDQAAIIKQMSDQEVTLQLILTQLIILSMSIIGSVILFESFWDGWIQQFNLNMNQWIWFGILPGLMVLLIDYVLMYSLPERMYDDGGINVKVFQNRSIQGIIGITFLVAFSEEMLFRGVLHTEFGYITASLLFAVMHIRYLTKIVLFISVLFVSFFIGYMFEITSSLIVTITAHFIIDLVLAFWIRFGKWGGLNE</sequence>
<feature type="domain" description="CAAX prenyl protease 2/Lysostaphin resistance protein A-like" evidence="2">
    <location>
        <begin position="103"/>
        <end position="183"/>
    </location>
</feature>
<feature type="transmembrane region" description="Helical" evidence="1">
    <location>
        <begin position="143"/>
        <end position="164"/>
    </location>
</feature>
<keyword evidence="1" id="KW-1133">Transmembrane helix</keyword>
<evidence type="ECO:0000313" key="4">
    <source>
        <dbReference type="Proteomes" id="UP000287756"/>
    </source>
</evidence>
<dbReference type="EMBL" id="CP026118">
    <property type="protein sequence ID" value="QAS50746.1"/>
    <property type="molecule type" value="Genomic_DNA"/>
</dbReference>
<evidence type="ECO:0000256" key="1">
    <source>
        <dbReference type="SAM" id="Phobius"/>
    </source>
</evidence>
<dbReference type="Pfam" id="PF02517">
    <property type="entry name" value="Rce1-like"/>
    <property type="match status" value="1"/>
</dbReference>
<keyword evidence="1" id="KW-0472">Membrane</keyword>
<feature type="transmembrane region" description="Helical" evidence="1">
    <location>
        <begin position="20"/>
        <end position="39"/>
    </location>
</feature>
<gene>
    <name evidence="3" type="ORF">HLI_00300</name>
</gene>
<keyword evidence="3" id="KW-0645">Protease</keyword>
<dbReference type="GO" id="GO:0004175">
    <property type="term" value="F:endopeptidase activity"/>
    <property type="evidence" value="ECO:0007669"/>
    <property type="project" value="UniProtKB-ARBA"/>
</dbReference>
<reference evidence="3 4" key="1">
    <citation type="submission" date="2018-01" db="EMBL/GenBank/DDBJ databases">
        <title>The whole genome sequencing and assembly of Halobacillus litoralis ERB031 strain.</title>
        <authorList>
            <person name="Lee S.-J."/>
            <person name="Park M.-K."/>
            <person name="Kim J.-Y."/>
            <person name="Lee Y.-J."/>
            <person name="Yi H."/>
            <person name="Bahn Y.-S."/>
            <person name="Kim J.F."/>
            <person name="Lee D.-W."/>
        </authorList>
    </citation>
    <scope>NUCLEOTIDE SEQUENCE [LARGE SCALE GENOMIC DNA]</scope>
    <source>
        <strain evidence="3 4">ERB 031</strain>
    </source>
</reference>
<feature type="transmembrane region" description="Helical" evidence="1">
    <location>
        <begin position="59"/>
        <end position="77"/>
    </location>
</feature>
<dbReference type="Proteomes" id="UP000287756">
    <property type="component" value="Chromosome"/>
</dbReference>
<protein>
    <submittedName>
        <fullName evidence="3">CPBP family intramembrane metalloprotease</fullName>
    </submittedName>
</protein>
<feature type="transmembrane region" description="Helical" evidence="1">
    <location>
        <begin position="170"/>
        <end position="188"/>
    </location>
</feature>
<keyword evidence="3" id="KW-0378">Hydrolase</keyword>